<dbReference type="PANTHER" id="PTHR43591:SF10">
    <property type="entry name" value="ABC TRANSMEMBRANE TYPE-1 DOMAIN-CONTAINING PROTEIN-RELATED"/>
    <property type="match status" value="1"/>
</dbReference>
<dbReference type="STRING" id="660025.F9FSU5"/>
<dbReference type="EMBL" id="AFQF01002573">
    <property type="protein sequence ID" value="EGU80013.1"/>
    <property type="molecule type" value="Genomic_DNA"/>
</dbReference>
<dbReference type="Pfam" id="PF13489">
    <property type="entry name" value="Methyltransf_23"/>
    <property type="match status" value="1"/>
</dbReference>
<organism evidence="3">
    <name type="scientific">Fusarium oxysporum (strain Fo5176)</name>
    <name type="common">Fusarium vascular wilt</name>
    <dbReference type="NCBI Taxonomy" id="660025"/>
    <lineage>
        <taxon>Eukaryota</taxon>
        <taxon>Fungi</taxon>
        <taxon>Dikarya</taxon>
        <taxon>Ascomycota</taxon>
        <taxon>Pezizomycotina</taxon>
        <taxon>Sordariomycetes</taxon>
        <taxon>Hypocreomycetidae</taxon>
        <taxon>Hypocreales</taxon>
        <taxon>Nectriaceae</taxon>
        <taxon>Fusarium</taxon>
        <taxon>Fusarium oxysporum species complex</taxon>
    </lineage>
</organism>
<comment type="caution">
    <text evidence="3">The sequence shown here is derived from an EMBL/GenBank/DDBJ whole genome shotgun (WGS) entry which is preliminary data.</text>
</comment>
<accession>F9FSU5</accession>
<proteinExistence type="inferred from homology"/>
<dbReference type="Gene3D" id="3.60.15.10">
    <property type="entry name" value="Ribonuclease Z/Hydroxyacylglutathione hydrolase-like"/>
    <property type="match status" value="1"/>
</dbReference>
<reference evidence="3" key="1">
    <citation type="journal article" date="2012" name="Mol. Plant Microbe Interact.">
        <title>A highly conserved effector in Fusarium oxysporum is required for full virulence on Arabidopsis.</title>
        <authorList>
            <person name="Thatcher L.F."/>
            <person name="Gardiner D.M."/>
            <person name="Kazan K."/>
            <person name="Manners J."/>
        </authorList>
    </citation>
    <scope>NUCLEOTIDE SEQUENCE [LARGE SCALE GENOMIC DNA]</scope>
    <source>
        <strain evidence="3">Fo5176</strain>
    </source>
</reference>
<comment type="similarity">
    <text evidence="1">Belongs to the methyltransferase superfamily. LaeA methyltransferase family.</text>
</comment>
<evidence type="ECO:0000313" key="3">
    <source>
        <dbReference type="EMBL" id="EGU80013.1"/>
    </source>
</evidence>
<protein>
    <submittedName>
        <fullName evidence="3">Uncharacterized protein</fullName>
    </submittedName>
</protein>
<feature type="compositionally biased region" description="Low complexity" evidence="2">
    <location>
        <begin position="18"/>
        <end position="34"/>
    </location>
</feature>
<sequence>MSTPPAAAASPKSEKSPAKNTAKSPSKSPSNSPPQHAQVNVGDTGILEPTHWQQLAEEENVNQDDDAHSLSEESLASSTDSVTSILVRYSSMYSSCTEAHSNRAANDERQSELLDINHHCLTLGIGGKTHLAPLDTEKITKALDIGTGTGIWALDFADEYPNVEVIGTDVSPIQPSWVPPNLQFEIEDCTQEWTFAPNSADYIHIRWLIGSIPDWYKFFREAYKTCKPGGWVESFEPSGIITSDDDTVKESSALGQWGKLFIEGAKKLGVSFTVYEEELQRKAMEAAGFVDIQQFEYKVNKLYLQRWTMTDNIRLQTPIGGWPKDPELKELGQFGKLAFLADPEGFVLFVANTIGWTESEIHVFLAHARREIHSGKHHPYYKQRVVWGLFEAFSVYWNAQANTSKTAIPENSKSIITITHVTTATAIVDIDGAKFITDPIFDEAPQSHDRSHVAGLKPGEFFLTLQEGPAISIKQLPVIDCVLLSHEDHIDNLDETGR</sequence>
<feature type="compositionally biased region" description="Low complexity" evidence="2">
    <location>
        <begin position="1"/>
        <end position="11"/>
    </location>
</feature>
<dbReference type="InterPro" id="IPR036866">
    <property type="entry name" value="RibonucZ/Hydroxyglut_hydro"/>
</dbReference>
<dbReference type="InterPro" id="IPR029063">
    <property type="entry name" value="SAM-dependent_MTases_sf"/>
</dbReference>
<evidence type="ECO:0000256" key="2">
    <source>
        <dbReference type="SAM" id="MobiDB-lite"/>
    </source>
</evidence>
<name>F9FSU5_FUSOF</name>
<dbReference type="AlphaFoldDB" id="F9FSU5"/>
<dbReference type="PANTHER" id="PTHR43591">
    <property type="entry name" value="METHYLTRANSFERASE"/>
    <property type="match status" value="1"/>
</dbReference>
<dbReference type="GO" id="GO:0008168">
    <property type="term" value="F:methyltransferase activity"/>
    <property type="evidence" value="ECO:0007669"/>
    <property type="project" value="TreeGrafter"/>
</dbReference>
<gene>
    <name evidence="3" type="ORF">FOXB_09476</name>
</gene>
<dbReference type="Gene3D" id="3.40.50.150">
    <property type="entry name" value="Vaccinia Virus protein VP39"/>
    <property type="match status" value="1"/>
</dbReference>
<dbReference type="OrthoDB" id="2013972at2759"/>
<feature type="region of interest" description="Disordered" evidence="2">
    <location>
        <begin position="1"/>
        <end position="46"/>
    </location>
</feature>
<evidence type="ECO:0000256" key="1">
    <source>
        <dbReference type="ARBA" id="ARBA00038158"/>
    </source>
</evidence>
<dbReference type="CDD" id="cd02440">
    <property type="entry name" value="AdoMet_MTases"/>
    <property type="match status" value="1"/>
</dbReference>
<dbReference type="SUPFAM" id="SSF53335">
    <property type="entry name" value="S-adenosyl-L-methionine-dependent methyltransferases"/>
    <property type="match status" value="1"/>
</dbReference>